<dbReference type="Gene3D" id="6.10.140.2220">
    <property type="match status" value="1"/>
</dbReference>
<protein>
    <submittedName>
        <fullName evidence="1">Set domain-containing protein 5</fullName>
    </submittedName>
</protein>
<keyword evidence="2" id="KW-1185">Reference proteome</keyword>
<name>A0A4Z1PHD2_9PEZI</name>
<gene>
    <name evidence="1" type="ORF">E6O75_ATG04121</name>
</gene>
<reference evidence="1 2" key="1">
    <citation type="submission" date="2019-04" db="EMBL/GenBank/DDBJ databases">
        <title>High contiguity whole genome sequence and gene annotation resource for two Venturia nashicola isolates.</title>
        <authorList>
            <person name="Prokchorchik M."/>
            <person name="Won K."/>
            <person name="Lee Y."/>
            <person name="Choi E.D."/>
            <person name="Segonzac C."/>
            <person name="Sohn K.H."/>
        </authorList>
    </citation>
    <scope>NUCLEOTIDE SEQUENCE [LARGE SCALE GENOMIC DNA]</scope>
    <source>
        <strain evidence="1 2">PRI2</strain>
    </source>
</reference>
<evidence type="ECO:0000313" key="2">
    <source>
        <dbReference type="Proteomes" id="UP000298493"/>
    </source>
</evidence>
<dbReference type="STRING" id="86259.A0A4Z1PHD2"/>
<evidence type="ECO:0000313" key="1">
    <source>
        <dbReference type="EMBL" id="TID24916.1"/>
    </source>
</evidence>
<proteinExistence type="predicted"/>
<dbReference type="Proteomes" id="UP000298493">
    <property type="component" value="Unassembled WGS sequence"/>
</dbReference>
<dbReference type="SUPFAM" id="SSF144232">
    <property type="entry name" value="HIT/MYND zinc finger-like"/>
    <property type="match status" value="1"/>
</dbReference>
<sequence length="465" mass="53011">MGGITTESSKSHLFKDLDFRDDLSIQHPRQLRSPPEYWTPRSQITSRGDDADDALLFDIEEEEEVVVDESGGYRFKLEHCAQCHAPGDFFCGRCCDAPSSARLSGMRTSYCSTSCQTLHLERHQPACNILEKRKALSKVAEILCSIWGKVRTKAYPFNVTQIRKEDGALAVHQGDERRNTNGRIFFDAPDLTSLDSAELREQILLMGSSRTSVALLHIIVKELFLAVLELGCDYIKEITVPVEDPIVHYDSEVGKMDSAGPIAHVVFEIGLRDAESWILDMTAAAIGHDYSICPWREWIGMTEQGYDEHQLGHQAAQLNHVRSDMNLAFIYTQIHYLSLKMIPERFKSKLESTGVFLKDMHKVTDEHFPYVHANVLRHLELATEDWVEFMALPQTMDDIGSMFEKVAISTMGEQAVREDLKKIKDRGRENRVGVEHEILRIFRAKRVLSEEDKVIHDVLRDIFFA</sequence>
<organism evidence="1 2">
    <name type="scientific">Venturia nashicola</name>
    <dbReference type="NCBI Taxonomy" id="86259"/>
    <lineage>
        <taxon>Eukaryota</taxon>
        <taxon>Fungi</taxon>
        <taxon>Dikarya</taxon>
        <taxon>Ascomycota</taxon>
        <taxon>Pezizomycotina</taxon>
        <taxon>Dothideomycetes</taxon>
        <taxon>Pleosporomycetidae</taxon>
        <taxon>Venturiales</taxon>
        <taxon>Venturiaceae</taxon>
        <taxon>Venturia</taxon>
    </lineage>
</organism>
<dbReference type="EMBL" id="SNSC02000004">
    <property type="protein sequence ID" value="TID24916.1"/>
    <property type="molecule type" value="Genomic_DNA"/>
</dbReference>
<dbReference type="AlphaFoldDB" id="A0A4Z1PHD2"/>
<comment type="caution">
    <text evidence="1">The sequence shown here is derived from an EMBL/GenBank/DDBJ whole genome shotgun (WGS) entry which is preliminary data.</text>
</comment>
<accession>A0A4Z1PHD2</accession>